<keyword evidence="1" id="KW-0031">Aminopeptidase</keyword>
<reference evidence="1 2" key="1">
    <citation type="submission" date="2022-03" db="EMBL/GenBank/DDBJ databases">
        <authorList>
            <person name="Jo J.-H."/>
            <person name="Im W.-T."/>
        </authorList>
    </citation>
    <scope>NUCLEOTIDE SEQUENCE [LARGE SCALE GENOMIC DNA]</scope>
    <source>
        <strain evidence="1 2">MA9</strain>
    </source>
</reference>
<name>A0ABS9UBJ1_9BACL</name>
<organism evidence="1 2">
    <name type="scientific">Solibacillus palustris</name>
    <dbReference type="NCBI Taxonomy" id="2908203"/>
    <lineage>
        <taxon>Bacteria</taxon>
        <taxon>Bacillati</taxon>
        <taxon>Bacillota</taxon>
        <taxon>Bacilli</taxon>
        <taxon>Bacillales</taxon>
        <taxon>Caryophanaceae</taxon>
        <taxon>Solibacillus</taxon>
    </lineage>
</organism>
<keyword evidence="1" id="KW-0645">Protease</keyword>
<accession>A0ABS9UBJ1</accession>
<evidence type="ECO:0000313" key="1">
    <source>
        <dbReference type="EMBL" id="MCH7321710.1"/>
    </source>
</evidence>
<dbReference type="GO" id="GO:0004177">
    <property type="term" value="F:aminopeptidase activity"/>
    <property type="evidence" value="ECO:0007669"/>
    <property type="project" value="UniProtKB-KW"/>
</dbReference>
<comment type="caution">
    <text evidence="1">The sequence shown here is derived from an EMBL/GenBank/DDBJ whole genome shotgun (WGS) entry which is preliminary data.</text>
</comment>
<proteinExistence type="predicted"/>
<gene>
    <name evidence="1" type="ORF">LZ480_07370</name>
</gene>
<protein>
    <submittedName>
        <fullName evidence="1">Aminopeptidase</fullName>
    </submittedName>
</protein>
<dbReference type="EMBL" id="JAKZFC010000002">
    <property type="protein sequence ID" value="MCH7321710.1"/>
    <property type="molecule type" value="Genomic_DNA"/>
</dbReference>
<keyword evidence="1" id="KW-0378">Hydrolase</keyword>
<evidence type="ECO:0000313" key="2">
    <source>
        <dbReference type="Proteomes" id="UP001316087"/>
    </source>
</evidence>
<keyword evidence="2" id="KW-1185">Reference proteome</keyword>
<dbReference type="RefSeq" id="WP_241368769.1">
    <property type="nucleotide sequence ID" value="NZ_JAKZFC010000002.1"/>
</dbReference>
<dbReference type="Proteomes" id="UP001316087">
    <property type="component" value="Unassembled WGS sequence"/>
</dbReference>
<sequence length="134" mass="16060">MQIQQLEYKGLNLMDVVSTVEIAIDAMRNTVHVYDTQQVVEPEYDFVTKGYRLSEGFYKMAGVIQAKPLFLAHKELMLFEWVEAHRWVFYCSKQKIKEYEQGQFHIIHRDQFSSIVQSDTYNQKYYSKYVNRLK</sequence>